<comment type="similarity">
    <text evidence="1 5">Belongs to the cyclin family.</text>
</comment>
<feature type="compositionally biased region" description="Polar residues" evidence="6">
    <location>
        <begin position="362"/>
        <end position="371"/>
    </location>
</feature>
<dbReference type="InterPro" id="IPR036915">
    <property type="entry name" value="Cyclin-like_sf"/>
</dbReference>
<feature type="region of interest" description="Disordered" evidence="6">
    <location>
        <begin position="442"/>
        <end position="467"/>
    </location>
</feature>
<dbReference type="InterPro" id="IPR039361">
    <property type="entry name" value="Cyclin"/>
</dbReference>
<dbReference type="GO" id="GO:0051726">
    <property type="term" value="P:regulation of cell cycle"/>
    <property type="evidence" value="ECO:0007669"/>
    <property type="project" value="UniProtKB-ARBA"/>
</dbReference>
<evidence type="ECO:0000256" key="5">
    <source>
        <dbReference type="RuleBase" id="RU000383"/>
    </source>
</evidence>
<proteinExistence type="inferred from homology"/>
<dbReference type="InterPro" id="IPR048258">
    <property type="entry name" value="Cyclins_cyclin-box"/>
</dbReference>
<evidence type="ECO:0000259" key="7">
    <source>
        <dbReference type="SMART" id="SM00385"/>
    </source>
</evidence>
<dbReference type="Proteomes" id="UP000019375">
    <property type="component" value="Unassembled WGS sequence"/>
</dbReference>
<evidence type="ECO:0000313" key="9">
    <source>
        <dbReference type="Proteomes" id="UP000019375"/>
    </source>
</evidence>
<keyword evidence="4" id="KW-0131">Cell cycle</keyword>
<feature type="domain" description="Cyclin-like" evidence="7">
    <location>
        <begin position="99"/>
        <end position="185"/>
    </location>
</feature>
<name>A0A8J2T9Z2_ZYGB2</name>
<dbReference type="GO" id="GO:0044843">
    <property type="term" value="P:cell cycle G1/S phase transition"/>
    <property type="evidence" value="ECO:0007669"/>
    <property type="project" value="UniProtKB-ARBA"/>
</dbReference>
<sequence length="485" mass="53584">MIRHDSKRSVVGQLPGLPGLPDLAHLSRVRRMRSSTKALEPKLVQRQALCHQSVVSEYGSDLLQHMRQLETAPRGEHISAQSFAAQPQINGRMRYLIYDFLMCCHTRLGLSTATLFLSYGILDRYTSRFIVRSGEYQLLALTALWVSSKYWDSKNRAATLPMLLSLCCEQYSAQQFKQTELQLLKYMNWSLCQITTADSIIDISLFLAGSEVDVNEVKLGAVMLCELAAFEPRLALDTEWSKIVLAAITLVKSGIKFARGKNQYVDYETTLRGTHLAPVCHKLLQLAIKREAMPSSFRFKYLRDPPSPSGRILDCLASYHMQWQLEQFLTTTPGPDTPDDLSDKSFQHFAFNSTNPSLASCDSASPTSVASAGSPFASPGIGQELSALNTTTHTTPESVPTPSFAERAQLGSTLPPLTPLTPSIIQSKIKWGLLRRRSGVSGHTRASSAASRTNLGPSAGLSAHKKRASSDMGLDFFDDHLATKR</sequence>
<evidence type="ECO:0000256" key="6">
    <source>
        <dbReference type="SAM" id="MobiDB-lite"/>
    </source>
</evidence>
<dbReference type="SMART" id="SM00385">
    <property type="entry name" value="CYCLIN"/>
    <property type="match status" value="1"/>
</dbReference>
<protein>
    <submittedName>
        <fullName evidence="8">ZYBA0S07-05292g1_1</fullName>
    </submittedName>
</protein>
<dbReference type="PROSITE" id="PS00292">
    <property type="entry name" value="CYCLINS"/>
    <property type="match status" value="1"/>
</dbReference>
<evidence type="ECO:0000256" key="2">
    <source>
        <dbReference type="ARBA" id="ARBA00022618"/>
    </source>
</evidence>
<dbReference type="GO" id="GO:0051301">
    <property type="term" value="P:cell division"/>
    <property type="evidence" value="ECO:0007669"/>
    <property type="project" value="UniProtKB-KW"/>
</dbReference>
<dbReference type="InterPro" id="IPR013763">
    <property type="entry name" value="Cyclin-like_dom"/>
</dbReference>
<evidence type="ECO:0000256" key="3">
    <source>
        <dbReference type="ARBA" id="ARBA00023127"/>
    </source>
</evidence>
<dbReference type="PANTHER" id="PTHR10177">
    <property type="entry name" value="CYCLINS"/>
    <property type="match status" value="1"/>
</dbReference>
<dbReference type="EMBL" id="HG316460">
    <property type="protein sequence ID" value="CDF90621.1"/>
    <property type="molecule type" value="Genomic_DNA"/>
</dbReference>
<evidence type="ECO:0000256" key="4">
    <source>
        <dbReference type="ARBA" id="ARBA00023306"/>
    </source>
</evidence>
<feature type="compositionally biased region" description="Polar residues" evidence="6">
    <location>
        <begin position="444"/>
        <end position="456"/>
    </location>
</feature>
<keyword evidence="3 5" id="KW-0195">Cyclin</keyword>
<dbReference type="OrthoDB" id="5590282at2759"/>
<gene>
    <name evidence="8" type="ORF">BN860_05292g</name>
</gene>
<reference evidence="9" key="1">
    <citation type="journal article" date="2013" name="Genome Announc.">
        <title>Genome sequence of the food spoilage yeast Zygosaccharomyces bailii CLIB 213(T).</title>
        <authorList>
            <person name="Galeote V."/>
            <person name="Bigey F."/>
            <person name="Devillers H."/>
            <person name="Neuveglise C."/>
            <person name="Dequin S."/>
        </authorList>
    </citation>
    <scope>NUCLEOTIDE SEQUENCE [LARGE SCALE GENOMIC DNA]</scope>
    <source>
        <strain evidence="9">CLIB 213 / ATCC 58445 / CBS 680 / CCRC 21525 / NBRC 1098 / NCYC 1416 / NRRL Y-2227</strain>
    </source>
</reference>
<dbReference type="CDD" id="cd20559">
    <property type="entry name" value="CYCLIN_ScCLN_like"/>
    <property type="match status" value="1"/>
</dbReference>
<organism evidence="8 9">
    <name type="scientific">Zygosaccharomyces bailii (strain CLIB 213 / ATCC 58445 / CBS 680 / BCRC 21525 / NBRC 1098 / NCYC 1416 / NRRL Y-2227)</name>
    <dbReference type="NCBI Taxonomy" id="1333698"/>
    <lineage>
        <taxon>Eukaryota</taxon>
        <taxon>Fungi</taxon>
        <taxon>Dikarya</taxon>
        <taxon>Ascomycota</taxon>
        <taxon>Saccharomycotina</taxon>
        <taxon>Saccharomycetes</taxon>
        <taxon>Saccharomycetales</taxon>
        <taxon>Saccharomycetaceae</taxon>
        <taxon>Zygosaccharomyces</taxon>
    </lineage>
</organism>
<accession>A0A8J2T9Z2</accession>
<dbReference type="Pfam" id="PF00134">
    <property type="entry name" value="Cyclin_N"/>
    <property type="match status" value="1"/>
</dbReference>
<dbReference type="FunFam" id="1.10.472.10:FF:000010">
    <property type="entry name" value="G1/S-specific cyclin Cln1"/>
    <property type="match status" value="1"/>
</dbReference>
<dbReference type="SUPFAM" id="SSF47954">
    <property type="entry name" value="Cyclin-like"/>
    <property type="match status" value="1"/>
</dbReference>
<evidence type="ECO:0000256" key="1">
    <source>
        <dbReference type="ARBA" id="ARBA00008742"/>
    </source>
</evidence>
<dbReference type="GO" id="GO:0016538">
    <property type="term" value="F:cyclin-dependent protein serine/threonine kinase regulator activity"/>
    <property type="evidence" value="ECO:0007669"/>
    <property type="project" value="UniProtKB-ARBA"/>
</dbReference>
<keyword evidence="9" id="KW-1185">Reference proteome</keyword>
<dbReference type="GO" id="GO:0044772">
    <property type="term" value="P:mitotic cell cycle phase transition"/>
    <property type="evidence" value="ECO:0007669"/>
    <property type="project" value="UniProtKB-ARBA"/>
</dbReference>
<dbReference type="InterPro" id="IPR006671">
    <property type="entry name" value="Cyclin_N"/>
</dbReference>
<dbReference type="AlphaFoldDB" id="A0A8J2T9Z2"/>
<feature type="region of interest" description="Disordered" evidence="6">
    <location>
        <begin position="362"/>
        <end position="382"/>
    </location>
</feature>
<keyword evidence="2" id="KW-0132">Cell division</keyword>
<dbReference type="Gene3D" id="1.10.472.10">
    <property type="entry name" value="Cyclin-like"/>
    <property type="match status" value="2"/>
</dbReference>
<evidence type="ECO:0000313" key="8">
    <source>
        <dbReference type="EMBL" id="CDF90621.1"/>
    </source>
</evidence>